<dbReference type="PANTHER" id="PTHR34475:SF1">
    <property type="entry name" value="CYTOSKELETON PROTEIN RODZ"/>
    <property type="match status" value="1"/>
</dbReference>
<dbReference type="InterPro" id="IPR050400">
    <property type="entry name" value="Bact_Cytoskel_RodZ"/>
</dbReference>
<evidence type="ECO:0000259" key="2">
    <source>
        <dbReference type="PROSITE" id="PS50943"/>
    </source>
</evidence>
<keyword evidence="1" id="KW-0812">Transmembrane</keyword>
<dbReference type="PANTHER" id="PTHR34475">
    <property type="match status" value="1"/>
</dbReference>
<feature type="domain" description="HTH cro/C1-type" evidence="2">
    <location>
        <begin position="10"/>
        <end position="42"/>
    </location>
</feature>
<evidence type="ECO:0000313" key="3">
    <source>
        <dbReference type="EMBL" id="MBI5974924.1"/>
    </source>
</evidence>
<dbReference type="RefSeq" id="WP_198617708.1">
    <property type="nucleotide sequence ID" value="NZ_JABANU010000009.1"/>
</dbReference>
<dbReference type="EMBL" id="JABANU010000009">
    <property type="protein sequence ID" value="MBI5974924.1"/>
    <property type="molecule type" value="Genomic_DNA"/>
</dbReference>
<proteinExistence type="predicted"/>
<dbReference type="InterPro" id="IPR010982">
    <property type="entry name" value="Lambda_DNA-bd_dom_sf"/>
</dbReference>
<feature type="transmembrane region" description="Helical" evidence="1">
    <location>
        <begin position="110"/>
        <end position="131"/>
    </location>
</feature>
<evidence type="ECO:0000256" key="1">
    <source>
        <dbReference type="SAM" id="Phobius"/>
    </source>
</evidence>
<name>A0ABS0T849_9STAP</name>
<protein>
    <submittedName>
        <fullName evidence="3">Helix-turn-helix domain-containing protein</fullName>
    </submittedName>
</protein>
<gene>
    <name evidence="3" type="ORF">HHH54_04815</name>
</gene>
<dbReference type="CDD" id="cd00093">
    <property type="entry name" value="HTH_XRE"/>
    <property type="match status" value="1"/>
</dbReference>
<dbReference type="SUPFAM" id="SSF47413">
    <property type="entry name" value="lambda repressor-like DNA-binding domains"/>
    <property type="match status" value="1"/>
</dbReference>
<dbReference type="Gene3D" id="1.10.260.40">
    <property type="entry name" value="lambda repressor-like DNA-binding domains"/>
    <property type="match status" value="1"/>
</dbReference>
<reference evidence="3 4" key="1">
    <citation type="submission" date="2020-04" db="EMBL/GenBank/DDBJ databases">
        <title>Staphylococcus species from domestic dog.</title>
        <authorList>
            <person name="Paterson G.K."/>
        </authorList>
    </citation>
    <scope>NUCLEOTIDE SEQUENCE [LARGE SCALE GENOMIC DNA]</scope>
    <source>
        <strain evidence="3 4">H16/1A</strain>
    </source>
</reference>
<keyword evidence="4" id="KW-1185">Reference proteome</keyword>
<keyword evidence="1" id="KW-1133">Transmembrane helix</keyword>
<organism evidence="3 4">
    <name type="scientific">Staphylococcus canis</name>
    <dbReference type="NCBI Taxonomy" id="2724942"/>
    <lineage>
        <taxon>Bacteria</taxon>
        <taxon>Bacillati</taxon>
        <taxon>Bacillota</taxon>
        <taxon>Bacilli</taxon>
        <taxon>Bacillales</taxon>
        <taxon>Staphylococcaceae</taxon>
        <taxon>Staphylococcus</taxon>
    </lineage>
</organism>
<dbReference type="Proteomes" id="UP000751852">
    <property type="component" value="Unassembled WGS sequence"/>
</dbReference>
<dbReference type="PROSITE" id="PS50943">
    <property type="entry name" value="HTH_CROC1"/>
    <property type="match status" value="1"/>
</dbReference>
<accession>A0ABS0T849</accession>
<keyword evidence="1" id="KW-0472">Membrane</keyword>
<evidence type="ECO:0000313" key="4">
    <source>
        <dbReference type="Proteomes" id="UP000751852"/>
    </source>
</evidence>
<sequence length="132" mass="15236">MTLKLIGEVLKGKRERLGMTLNELEKRTHIQRETLEKIEKNQFNALSNPNYARGFIMKYAHAVNTDTRNLFKQHEDEFPTSSNDAQNALINLSHQPYTNTTHKDLEAKQLSIIMGVFVVITALFWGLLTFML</sequence>
<dbReference type="Pfam" id="PF13413">
    <property type="entry name" value="HTH_25"/>
    <property type="match status" value="1"/>
</dbReference>
<comment type="caution">
    <text evidence="3">The sequence shown here is derived from an EMBL/GenBank/DDBJ whole genome shotgun (WGS) entry which is preliminary data.</text>
</comment>
<dbReference type="InterPro" id="IPR001387">
    <property type="entry name" value="Cro/C1-type_HTH"/>
</dbReference>